<evidence type="ECO:0000256" key="1">
    <source>
        <dbReference type="SAM" id="Phobius"/>
    </source>
</evidence>
<dbReference type="Proteomes" id="UP000054623">
    <property type="component" value="Unassembled WGS sequence"/>
</dbReference>
<dbReference type="RefSeq" id="WP_058491820.1">
    <property type="nucleotide sequence ID" value="NZ_LOCK01000061.1"/>
</dbReference>
<comment type="caution">
    <text evidence="2">The sequence shown here is derived from an EMBL/GenBank/DDBJ whole genome shotgun (WGS) entry which is preliminary data.</text>
</comment>
<keyword evidence="1" id="KW-0812">Transmembrane</keyword>
<proteinExistence type="predicted"/>
<evidence type="ECO:0000313" key="2">
    <source>
        <dbReference type="EMBL" id="KTE89917.1"/>
    </source>
</evidence>
<feature type="transmembrane region" description="Helical" evidence="1">
    <location>
        <begin position="104"/>
        <end position="122"/>
    </location>
</feature>
<protein>
    <submittedName>
        <fullName evidence="2">Uncharacterized protein</fullName>
    </submittedName>
</protein>
<dbReference type="AlphaFoldDB" id="A0A0W1JE67"/>
<dbReference type="OrthoDB" id="1795575at2"/>
<feature type="transmembrane region" description="Helical" evidence="1">
    <location>
        <begin position="161"/>
        <end position="180"/>
    </location>
</feature>
<feature type="transmembrane region" description="Helical" evidence="1">
    <location>
        <begin position="81"/>
        <end position="98"/>
    </location>
</feature>
<reference evidence="2 3" key="1">
    <citation type="submission" date="2015-12" db="EMBL/GenBank/DDBJ databases">
        <title>Draft Genome Sequence of Desulfitobacterium hafniense Strain DH, a Sulfate-reducing Bacterium Isolated from Paddy Soils.</title>
        <authorList>
            <person name="Bao P."/>
            <person name="Zhang X."/>
            <person name="Li G."/>
        </authorList>
    </citation>
    <scope>NUCLEOTIDE SEQUENCE [LARGE SCALE GENOMIC DNA]</scope>
    <source>
        <strain evidence="2 3">DH</strain>
    </source>
</reference>
<feature type="transmembrane region" description="Helical" evidence="1">
    <location>
        <begin position="129"/>
        <end position="149"/>
    </location>
</feature>
<gene>
    <name evidence="2" type="ORF">AT727_11255</name>
</gene>
<accession>A0A0W1JE67</accession>
<name>A0A0W1JE67_DESHA</name>
<dbReference type="EMBL" id="LOCK01000061">
    <property type="protein sequence ID" value="KTE89917.1"/>
    <property type="molecule type" value="Genomic_DNA"/>
</dbReference>
<sequence>MGLVFPLGEWLLLSLGFLAWMEWPCFHIEKGLRMIPLAWVLGWIVEYNVAFSPPWDWHFPRIFVLITLTLVAWKKTEERKYPGILLASFCLVAQDLFVLNEPGIFAYEQWLFAGFFVAVAFFSTRSQWGMIAALGGGMLISMAFTVFLFDGVVRYYTIPNAFLWHFSIGACAIIAVLREVREHYQTRKALSLFPMAAPQESQGEEGSVYRKDD</sequence>
<evidence type="ECO:0000313" key="3">
    <source>
        <dbReference type="Proteomes" id="UP000054623"/>
    </source>
</evidence>
<organism evidence="2 3">
    <name type="scientific">Desulfitobacterium hafniense</name>
    <name type="common">Desulfitobacterium frappieri</name>
    <dbReference type="NCBI Taxonomy" id="49338"/>
    <lineage>
        <taxon>Bacteria</taxon>
        <taxon>Bacillati</taxon>
        <taxon>Bacillota</taxon>
        <taxon>Clostridia</taxon>
        <taxon>Eubacteriales</taxon>
        <taxon>Desulfitobacteriaceae</taxon>
        <taxon>Desulfitobacterium</taxon>
    </lineage>
</organism>
<feature type="transmembrane region" description="Helical" evidence="1">
    <location>
        <begin position="57"/>
        <end position="74"/>
    </location>
</feature>
<keyword evidence="1" id="KW-0472">Membrane</keyword>
<keyword evidence="1" id="KW-1133">Transmembrane helix</keyword>